<name>A0A3D2X466_9FIRM</name>
<protein>
    <submittedName>
        <fullName evidence="5">LacI family transcriptional regulator</fullName>
    </submittedName>
</protein>
<comment type="caution">
    <text evidence="5">The sequence shown here is derived from an EMBL/GenBank/DDBJ whole genome shotgun (WGS) entry which is preliminary data.</text>
</comment>
<dbReference type="InterPro" id="IPR046335">
    <property type="entry name" value="LacI/GalR-like_sensor"/>
</dbReference>
<evidence type="ECO:0000256" key="2">
    <source>
        <dbReference type="ARBA" id="ARBA00023125"/>
    </source>
</evidence>
<dbReference type="SMART" id="SM00354">
    <property type="entry name" value="HTH_LACI"/>
    <property type="match status" value="1"/>
</dbReference>
<dbReference type="SUPFAM" id="SSF53822">
    <property type="entry name" value="Periplasmic binding protein-like I"/>
    <property type="match status" value="1"/>
</dbReference>
<dbReference type="Pfam" id="PF00356">
    <property type="entry name" value="LacI"/>
    <property type="match status" value="1"/>
</dbReference>
<dbReference type="Gene3D" id="3.40.50.2300">
    <property type="match status" value="2"/>
</dbReference>
<evidence type="ECO:0000256" key="3">
    <source>
        <dbReference type="ARBA" id="ARBA00023163"/>
    </source>
</evidence>
<dbReference type="EMBL" id="DPVV01000162">
    <property type="protein sequence ID" value="HCL01704.1"/>
    <property type="molecule type" value="Genomic_DNA"/>
</dbReference>
<evidence type="ECO:0000313" key="6">
    <source>
        <dbReference type="Proteomes" id="UP000262969"/>
    </source>
</evidence>
<dbReference type="GO" id="GO:0003700">
    <property type="term" value="F:DNA-binding transcription factor activity"/>
    <property type="evidence" value="ECO:0007669"/>
    <property type="project" value="TreeGrafter"/>
</dbReference>
<accession>A0A3D2X466</accession>
<dbReference type="AlphaFoldDB" id="A0A3D2X466"/>
<dbReference type="PROSITE" id="PS00356">
    <property type="entry name" value="HTH_LACI_1"/>
    <property type="match status" value="1"/>
</dbReference>
<dbReference type="PANTHER" id="PTHR30146">
    <property type="entry name" value="LACI-RELATED TRANSCRIPTIONAL REPRESSOR"/>
    <property type="match status" value="1"/>
</dbReference>
<dbReference type="CDD" id="cd06267">
    <property type="entry name" value="PBP1_LacI_sugar_binding-like"/>
    <property type="match status" value="1"/>
</dbReference>
<organism evidence="5 6">
    <name type="scientific">Lachnoclostridium phytofermentans</name>
    <dbReference type="NCBI Taxonomy" id="66219"/>
    <lineage>
        <taxon>Bacteria</taxon>
        <taxon>Bacillati</taxon>
        <taxon>Bacillota</taxon>
        <taxon>Clostridia</taxon>
        <taxon>Lachnospirales</taxon>
        <taxon>Lachnospiraceae</taxon>
    </lineage>
</organism>
<dbReference type="PRINTS" id="PR00036">
    <property type="entry name" value="HTHLACI"/>
</dbReference>
<feature type="domain" description="HTH lacI-type" evidence="4">
    <location>
        <begin position="4"/>
        <end position="58"/>
    </location>
</feature>
<evidence type="ECO:0000313" key="5">
    <source>
        <dbReference type="EMBL" id="HCL01704.1"/>
    </source>
</evidence>
<dbReference type="InterPro" id="IPR010982">
    <property type="entry name" value="Lambda_DNA-bd_dom_sf"/>
</dbReference>
<dbReference type="InterPro" id="IPR000843">
    <property type="entry name" value="HTH_LacI"/>
</dbReference>
<dbReference type="SUPFAM" id="SSF47413">
    <property type="entry name" value="lambda repressor-like DNA-binding domains"/>
    <property type="match status" value="1"/>
</dbReference>
<dbReference type="InterPro" id="IPR028082">
    <property type="entry name" value="Peripla_BP_I"/>
</dbReference>
<evidence type="ECO:0000256" key="1">
    <source>
        <dbReference type="ARBA" id="ARBA00023015"/>
    </source>
</evidence>
<proteinExistence type="predicted"/>
<dbReference type="GO" id="GO:0000976">
    <property type="term" value="F:transcription cis-regulatory region binding"/>
    <property type="evidence" value="ECO:0007669"/>
    <property type="project" value="TreeGrafter"/>
</dbReference>
<keyword evidence="2" id="KW-0238">DNA-binding</keyword>
<dbReference type="PANTHER" id="PTHR30146:SF24">
    <property type="entry name" value="XYLOSE OPERON REGULATORY PROTEIN"/>
    <property type="match status" value="1"/>
</dbReference>
<dbReference type="Proteomes" id="UP000262969">
    <property type="component" value="Unassembled WGS sequence"/>
</dbReference>
<keyword evidence="1" id="KW-0805">Transcription regulation</keyword>
<keyword evidence="3" id="KW-0804">Transcription</keyword>
<gene>
    <name evidence="5" type="ORF">DHW61_04695</name>
</gene>
<dbReference type="PROSITE" id="PS50932">
    <property type="entry name" value="HTH_LACI_2"/>
    <property type="match status" value="1"/>
</dbReference>
<sequence>MANINIKDIARLSGVGIATVSRVINQTGSVSEKTKKKVMDVINEYNYIPNNNARNLKLTQSENIALIVKYMSNPFFIKMIDVIEIEMASRGYPLLIQNVDENSDELDIAISETMHSNLCGIIIMGGSYSSYTEAKFKQLGIPCVLLTVNSEGNVDPSLYSSVIIDDEKEAYKATKYLIEMGHTDIGFLYKDVGNLVTPNILRYRGYKRALEESGIPVDESLVSNGVPVSGAGFRAGFLAMKQLMQKNPSMTAVFAFSDVLAIGAAKAALASGKRIPEDISIIGFDGIEMTEFYNPSLDSVYQPAVEMALSAVSMLHGMMNGDNSQHMVYDSVIMKRGSVRKIQKTQE</sequence>
<dbReference type="CDD" id="cd01392">
    <property type="entry name" value="HTH_LacI"/>
    <property type="match status" value="1"/>
</dbReference>
<reference evidence="5 6" key="1">
    <citation type="journal article" date="2018" name="Nat. Biotechnol.">
        <title>A standardized bacterial taxonomy based on genome phylogeny substantially revises the tree of life.</title>
        <authorList>
            <person name="Parks D.H."/>
            <person name="Chuvochina M."/>
            <person name="Waite D.W."/>
            <person name="Rinke C."/>
            <person name="Skarshewski A."/>
            <person name="Chaumeil P.A."/>
            <person name="Hugenholtz P."/>
        </authorList>
    </citation>
    <scope>NUCLEOTIDE SEQUENCE [LARGE SCALE GENOMIC DNA]</scope>
    <source>
        <strain evidence="5">UBA11728</strain>
    </source>
</reference>
<dbReference type="Pfam" id="PF13377">
    <property type="entry name" value="Peripla_BP_3"/>
    <property type="match status" value="1"/>
</dbReference>
<evidence type="ECO:0000259" key="4">
    <source>
        <dbReference type="PROSITE" id="PS50932"/>
    </source>
</evidence>
<dbReference type="Gene3D" id="1.10.260.40">
    <property type="entry name" value="lambda repressor-like DNA-binding domains"/>
    <property type="match status" value="1"/>
</dbReference>